<proteinExistence type="predicted"/>
<dbReference type="Gene3D" id="1.10.8.10">
    <property type="entry name" value="DNA helicase RuvA subunit, C-terminal domain"/>
    <property type="match status" value="2"/>
</dbReference>
<dbReference type="InterPro" id="IPR043145">
    <property type="entry name" value="Znf_ZZ_sf"/>
</dbReference>
<keyword evidence="9" id="KW-1185">Reference proteome</keyword>
<dbReference type="EMBL" id="ABEU02000011">
    <property type="protein sequence ID" value="PNR45347.1"/>
    <property type="molecule type" value="Genomic_DNA"/>
</dbReference>
<dbReference type="SMART" id="SM00666">
    <property type="entry name" value="PB1"/>
    <property type="match status" value="1"/>
</dbReference>
<dbReference type="STRING" id="3218.A9SHX9"/>
<accession>A9SHX9</accession>
<dbReference type="InterPro" id="IPR000270">
    <property type="entry name" value="PB1_dom"/>
</dbReference>
<organism evidence="7">
    <name type="scientific">Physcomitrium patens</name>
    <name type="common">Spreading-leaved earth moss</name>
    <name type="synonym">Physcomitrella patens</name>
    <dbReference type="NCBI Taxonomy" id="3218"/>
    <lineage>
        <taxon>Eukaryota</taxon>
        <taxon>Viridiplantae</taxon>
        <taxon>Streptophyta</taxon>
        <taxon>Embryophyta</taxon>
        <taxon>Bryophyta</taxon>
        <taxon>Bryophytina</taxon>
        <taxon>Bryopsida</taxon>
        <taxon>Funariidae</taxon>
        <taxon>Funariales</taxon>
        <taxon>Funariaceae</taxon>
        <taxon>Physcomitrium</taxon>
    </lineage>
</organism>
<dbReference type="InterPro" id="IPR009060">
    <property type="entry name" value="UBA-like_sf"/>
</dbReference>
<dbReference type="HOGENOM" id="CLU_017180_0_0_1"/>
<dbReference type="SUPFAM" id="SSF46934">
    <property type="entry name" value="UBA-like"/>
    <property type="match status" value="1"/>
</dbReference>
<dbReference type="Gene3D" id="3.30.60.90">
    <property type="match status" value="1"/>
</dbReference>
<reference evidence="7 9" key="2">
    <citation type="journal article" date="2018" name="Plant J.">
        <title>The Physcomitrella patens chromosome-scale assembly reveals moss genome structure and evolution.</title>
        <authorList>
            <person name="Lang D."/>
            <person name="Ullrich K.K."/>
            <person name="Murat F."/>
            <person name="Fuchs J."/>
            <person name="Jenkins J."/>
            <person name="Haas F.B."/>
            <person name="Piednoel M."/>
            <person name="Gundlach H."/>
            <person name="Van Bel M."/>
            <person name="Meyberg R."/>
            <person name="Vives C."/>
            <person name="Morata J."/>
            <person name="Symeonidi A."/>
            <person name="Hiss M."/>
            <person name="Muchero W."/>
            <person name="Kamisugi Y."/>
            <person name="Saleh O."/>
            <person name="Blanc G."/>
            <person name="Decker E.L."/>
            <person name="van Gessel N."/>
            <person name="Grimwood J."/>
            <person name="Hayes R.D."/>
            <person name="Graham S.W."/>
            <person name="Gunter L.E."/>
            <person name="McDaniel S.F."/>
            <person name="Hoernstein S.N.W."/>
            <person name="Larsson A."/>
            <person name="Li F.W."/>
            <person name="Perroud P.F."/>
            <person name="Phillips J."/>
            <person name="Ranjan P."/>
            <person name="Rokshar D.S."/>
            <person name="Rothfels C.J."/>
            <person name="Schneider L."/>
            <person name="Shu S."/>
            <person name="Stevenson D.W."/>
            <person name="Thummler F."/>
            <person name="Tillich M."/>
            <person name="Villarreal Aguilar J.C."/>
            <person name="Widiez T."/>
            <person name="Wong G.K."/>
            <person name="Wymore A."/>
            <person name="Zhang Y."/>
            <person name="Zimmer A.D."/>
            <person name="Quatrano R.S."/>
            <person name="Mayer K.F.X."/>
            <person name="Goodstein D."/>
            <person name="Casacuberta J.M."/>
            <person name="Vandepoele K."/>
            <person name="Reski R."/>
            <person name="Cuming A.C."/>
            <person name="Tuskan G.A."/>
            <person name="Maumus F."/>
            <person name="Salse J."/>
            <person name="Schmutz J."/>
            <person name="Rensing S.A."/>
        </authorList>
    </citation>
    <scope>NUCLEOTIDE SEQUENCE [LARGE SCALE GENOMIC DNA]</scope>
    <source>
        <strain evidence="8 9">cv. Gransden 2004</strain>
    </source>
</reference>
<feature type="domain" description="PB1" evidence="6">
    <location>
        <begin position="3"/>
        <end position="90"/>
    </location>
</feature>
<gene>
    <name evidence="8" type="primary">LOC112288487</name>
    <name evidence="7" type="ORF">PHYPA_015118</name>
</gene>
<dbReference type="eggNOG" id="KOG4351">
    <property type="taxonomic scope" value="Eukaryota"/>
</dbReference>
<dbReference type="PaxDb" id="3218-PP1S80_148V6.1"/>
<dbReference type="PROSITE" id="PS50135">
    <property type="entry name" value="ZF_ZZ_2"/>
    <property type="match status" value="1"/>
</dbReference>
<dbReference type="CDD" id="cd14319">
    <property type="entry name" value="UBA_NBR1"/>
    <property type="match status" value="1"/>
</dbReference>
<dbReference type="PANTHER" id="PTHR20930:SF0">
    <property type="entry name" value="PROTEIN ILRUN"/>
    <property type="match status" value="1"/>
</dbReference>
<dbReference type="Pfam" id="PF24932">
    <property type="entry name" value="UBA_NBR1_C"/>
    <property type="match status" value="2"/>
</dbReference>
<dbReference type="RefSeq" id="XP_024388453.1">
    <property type="nucleotide sequence ID" value="XM_024532685.2"/>
</dbReference>
<dbReference type="InterPro" id="IPR013783">
    <property type="entry name" value="Ig-like_fold"/>
</dbReference>
<dbReference type="Gramene" id="Pp3c11_16970V3.1">
    <property type="protein sequence ID" value="Pp3c11_16970V3.1"/>
    <property type="gene ID" value="Pp3c11_16970"/>
</dbReference>
<reference evidence="8" key="3">
    <citation type="submission" date="2020-12" db="UniProtKB">
        <authorList>
            <consortium name="EnsemblPlants"/>
        </authorList>
    </citation>
    <scope>IDENTIFICATION</scope>
</reference>
<dbReference type="GeneID" id="112288487"/>
<dbReference type="InterPro" id="IPR056893">
    <property type="entry name" value="UBA_Nbr1_C"/>
</dbReference>
<dbReference type="KEGG" id="ppp:112288487"/>
<evidence type="ECO:0000313" key="7">
    <source>
        <dbReference type="EMBL" id="PNR45347.1"/>
    </source>
</evidence>
<dbReference type="PROSITE" id="PS51745">
    <property type="entry name" value="PB1"/>
    <property type="match status" value="1"/>
</dbReference>
<dbReference type="InterPro" id="IPR053793">
    <property type="entry name" value="PB1-like"/>
</dbReference>
<evidence type="ECO:0000256" key="2">
    <source>
        <dbReference type="ARBA" id="ARBA00022771"/>
    </source>
</evidence>
<dbReference type="EnsemblPlants" id="Pp3c11_16970V3.1">
    <property type="protein sequence ID" value="Pp3c11_16970V3.1"/>
    <property type="gene ID" value="Pp3c11_16970"/>
</dbReference>
<dbReference type="SMART" id="SM00291">
    <property type="entry name" value="ZnF_ZZ"/>
    <property type="match status" value="1"/>
</dbReference>
<dbReference type="PANTHER" id="PTHR20930">
    <property type="entry name" value="OVARIAN CARCINOMA ANTIGEN CA125-RELATED"/>
    <property type="match status" value="1"/>
</dbReference>
<evidence type="ECO:0008006" key="10">
    <source>
        <dbReference type="Google" id="ProtNLM"/>
    </source>
</evidence>
<dbReference type="GO" id="GO:0008270">
    <property type="term" value="F:zinc ion binding"/>
    <property type="evidence" value="ECO:0007669"/>
    <property type="project" value="UniProtKB-KW"/>
</dbReference>
<evidence type="ECO:0000256" key="4">
    <source>
        <dbReference type="PROSITE-ProRule" id="PRU00228"/>
    </source>
</evidence>
<dbReference type="AlphaFoldDB" id="A9SHX9"/>
<dbReference type="Proteomes" id="UP000006727">
    <property type="component" value="Chromosome 11"/>
</dbReference>
<reference evidence="7 9" key="1">
    <citation type="journal article" date="2008" name="Science">
        <title>The Physcomitrella genome reveals evolutionary insights into the conquest of land by plants.</title>
        <authorList>
            <person name="Rensing S."/>
            <person name="Lang D."/>
            <person name="Zimmer A."/>
            <person name="Terry A."/>
            <person name="Salamov A."/>
            <person name="Shapiro H."/>
            <person name="Nishiyama T."/>
            <person name="Perroud P.-F."/>
            <person name="Lindquist E."/>
            <person name="Kamisugi Y."/>
            <person name="Tanahashi T."/>
            <person name="Sakakibara K."/>
            <person name="Fujita T."/>
            <person name="Oishi K."/>
            <person name="Shin-I T."/>
            <person name="Kuroki Y."/>
            <person name="Toyoda A."/>
            <person name="Suzuki Y."/>
            <person name="Hashimoto A."/>
            <person name="Yamaguchi K."/>
            <person name="Sugano A."/>
            <person name="Kohara Y."/>
            <person name="Fujiyama A."/>
            <person name="Anterola A."/>
            <person name="Aoki S."/>
            <person name="Ashton N."/>
            <person name="Barbazuk W.B."/>
            <person name="Barker E."/>
            <person name="Bennetzen J."/>
            <person name="Bezanilla M."/>
            <person name="Blankenship R."/>
            <person name="Cho S.H."/>
            <person name="Dutcher S."/>
            <person name="Estelle M."/>
            <person name="Fawcett J.A."/>
            <person name="Gundlach H."/>
            <person name="Hanada K."/>
            <person name="Heyl A."/>
            <person name="Hicks K.A."/>
            <person name="Hugh J."/>
            <person name="Lohr M."/>
            <person name="Mayer K."/>
            <person name="Melkozernov A."/>
            <person name="Murata T."/>
            <person name="Nelson D."/>
            <person name="Pils B."/>
            <person name="Prigge M."/>
            <person name="Reiss B."/>
            <person name="Renner T."/>
            <person name="Rombauts S."/>
            <person name="Rushton P."/>
            <person name="Sanderfoot A."/>
            <person name="Schween G."/>
            <person name="Shiu S.-H."/>
            <person name="Stueber K."/>
            <person name="Theodoulou F.L."/>
            <person name="Tu H."/>
            <person name="Van de Peer Y."/>
            <person name="Verrier P.J."/>
            <person name="Waters E."/>
            <person name="Wood A."/>
            <person name="Yang L."/>
            <person name="Cove D."/>
            <person name="Cuming A."/>
            <person name="Hasebe M."/>
            <person name="Lucas S."/>
            <person name="Mishler D.B."/>
            <person name="Reski R."/>
            <person name="Grigoriev I."/>
            <person name="Quatrano R.S."/>
            <person name="Boore J.L."/>
        </authorList>
    </citation>
    <scope>NUCLEOTIDE SEQUENCE [LARGE SCALE GENOMIC DNA]</scope>
    <source>
        <strain evidence="8 9">cv. Gransden 2004</strain>
    </source>
</reference>
<dbReference type="Pfam" id="PF00569">
    <property type="entry name" value="ZZ"/>
    <property type="match status" value="1"/>
</dbReference>
<evidence type="ECO:0000259" key="5">
    <source>
        <dbReference type="PROSITE" id="PS50135"/>
    </source>
</evidence>
<evidence type="ECO:0000259" key="6">
    <source>
        <dbReference type="PROSITE" id="PS51745"/>
    </source>
</evidence>
<dbReference type="eggNOG" id="KOG4582">
    <property type="taxonomic scope" value="Eukaryota"/>
</dbReference>
<dbReference type="OMA" id="NNENIPR"/>
<evidence type="ECO:0000256" key="3">
    <source>
        <dbReference type="ARBA" id="ARBA00022833"/>
    </source>
</evidence>
<keyword evidence="1" id="KW-0479">Metal-binding</keyword>
<dbReference type="Gramene" id="Pp3c11_16970V3.2">
    <property type="protein sequence ID" value="Pp3c11_16970V3.2"/>
    <property type="gene ID" value="Pp3c11_16970"/>
</dbReference>
<dbReference type="Gene3D" id="2.60.40.10">
    <property type="entry name" value="Immunoglobulins"/>
    <property type="match status" value="1"/>
</dbReference>
<evidence type="ECO:0000313" key="9">
    <source>
        <dbReference type="Proteomes" id="UP000006727"/>
    </source>
</evidence>
<dbReference type="Pfam" id="PF00564">
    <property type="entry name" value="PB1"/>
    <property type="match status" value="1"/>
</dbReference>
<dbReference type="SUPFAM" id="SSF57850">
    <property type="entry name" value="RING/U-box"/>
    <property type="match status" value="1"/>
</dbReference>
<feature type="domain" description="ZZ-type" evidence="5">
    <location>
        <begin position="236"/>
        <end position="288"/>
    </location>
</feature>
<dbReference type="EnsemblPlants" id="Pp3c11_16970V3.2">
    <property type="protein sequence ID" value="Pp3c11_16970V3.2"/>
    <property type="gene ID" value="Pp3c11_16970"/>
</dbReference>
<dbReference type="CDD" id="cd14947">
    <property type="entry name" value="NBR1_like"/>
    <property type="match status" value="1"/>
</dbReference>
<protein>
    <recommendedName>
        <fullName evidence="10">ZZ-type domain-containing protein</fullName>
    </recommendedName>
</protein>
<evidence type="ECO:0000313" key="8">
    <source>
        <dbReference type="EnsemblPlants" id="Pp3c11_16970V3.1"/>
    </source>
</evidence>
<dbReference type="OrthoDB" id="661148at2759"/>
<evidence type="ECO:0000256" key="1">
    <source>
        <dbReference type="ARBA" id="ARBA00022723"/>
    </source>
</evidence>
<name>A9SHX9_PHYPA</name>
<dbReference type="Gene3D" id="3.10.20.90">
    <property type="entry name" value="Phosphatidylinositol 3-kinase Catalytic Subunit, Chain A, domain 1"/>
    <property type="match status" value="1"/>
</dbReference>
<dbReference type="FunCoup" id="A9SHX9">
    <property type="interactions" value="1285"/>
</dbReference>
<keyword evidence="3" id="KW-0862">Zinc</keyword>
<dbReference type="SUPFAM" id="SSF54277">
    <property type="entry name" value="CAD &amp; PB1 domains"/>
    <property type="match status" value="1"/>
</dbReference>
<dbReference type="Pfam" id="PF16158">
    <property type="entry name" value="N_BRCA1_IG"/>
    <property type="match status" value="1"/>
</dbReference>
<dbReference type="InterPro" id="IPR000433">
    <property type="entry name" value="Znf_ZZ"/>
</dbReference>
<dbReference type="InterPro" id="IPR032350">
    <property type="entry name" value="Nbr1_FW"/>
</dbReference>
<keyword evidence="2 4" id="KW-0863">Zinc-finger</keyword>
<sequence>MASYVFKIKHGDVVRRFTVQPSVPGGGPDMNFSQLEDTIRQAFKLPASSDLVINYNDKDGDVVTMAGDHDLYDACVIQELNPLRLTVTAHESYPGHHGGRWEHKHGHRHGRPHSYTELKVPDLKDFFSNTMKMSVDAVQQTMDYTQQILQACEPLIKGAPSAVVSEVMEAITKVAASAQSGAAKGATSSLPKPNSENFPNFASGCQAPDHAAPGQNCDKDHVSPAPAQYAKAAVHHVGVQCDVCGMVPIVGSRYKSNKKHDYDLCQQCFQECGKIEDYTQIERPIWRPNFLNPQFGRGRMRCPAFFPHGGRPFFNGRGPHMHGPDAFHGFHGSHGHRSDLRCGGAFGPVGGKLDARFVQDVTIFDGTEFAPGTAFTKIWRLRNSGSCAWPKSTKLIHVGGDDLGFVLPVDLELPEEGLAPDGEAEVSVDFIAPQKAGRYVSHWRLVSPTGQKFGHRFWVLIHVVPKDEQSPQVMESLMASSQSSEEDAFMMDPEAVEGAQIPATITPKSTENDVDGDATVQKVGAENVHVPELETTGNKLELEKEVEVAPGTLRYPEISLESLVVDSEMTDAGKAKVEGTSVEDGEFFMVNSATITEIPVQEPDSEMTANPGVVTLDDEAADSGKEEMVMIAGAESESNAVDALLETLDSMGFKQRDFNQMLLKKNEYDLQRTLDDLVMAAERESLLEELEEMGFYDTNLNRQLMLKHNGSVKRVVKELVQMYKDPKGKQQV</sequence>